<evidence type="ECO:0000256" key="1">
    <source>
        <dbReference type="ARBA" id="ARBA00009179"/>
    </source>
</evidence>
<evidence type="ECO:0000256" key="5">
    <source>
        <dbReference type="RuleBase" id="RU004404"/>
    </source>
</evidence>
<dbReference type="EMBL" id="QYUN01000002">
    <property type="protein sequence ID" value="RJG04895.1"/>
    <property type="molecule type" value="Genomic_DNA"/>
</dbReference>
<proteinExistence type="inferred from homology"/>
<dbReference type="GO" id="GO:0007165">
    <property type="term" value="P:signal transduction"/>
    <property type="evidence" value="ECO:0007669"/>
    <property type="project" value="TreeGrafter"/>
</dbReference>
<dbReference type="InterPro" id="IPR005151">
    <property type="entry name" value="Tail-specific_protease"/>
</dbReference>
<dbReference type="PROSITE" id="PS50106">
    <property type="entry name" value="PDZ"/>
    <property type="match status" value="1"/>
</dbReference>
<dbReference type="CDD" id="cd06782">
    <property type="entry name" value="cpPDZ_CPP-like"/>
    <property type="match status" value="1"/>
</dbReference>
<keyword evidence="10" id="KW-1185">Reference proteome</keyword>
<sequence length="491" mass="53149">MGSKLKNFGLIGLGVIAGVAGSMQFDASAQKTTSTLPLEELRQLADVFGLIKTDYVEAVEDKKLLTEAISGMVASLDPHSAYLDKKAFKELREGTQGKFVGLGIEVGMEDGYVKVISPIEDSPAFKAGLKAGDLITRLDATPVKGLTLDEAVKRMRGEPNTKITLTIARKEEDKPLIITIVRQEIRVQSVKSKIIEPGYAWLRVAQFQEPTVDDMVKKINALYAQEPNLKGLVLDLRNDPGGVLPGAIGVSAAFLPKDVAIVSTNGQLPDSKATFYARREFYTSSRSAGSDPLAKLPEAVKKVPMVVLVNTGSASASEIVAGALQDYKRATIMGTQTFGKGSVQTIRQLSPETAVKLTTARYYTPNGRAIQAKGIVPDLLVDETADGDGLNGLRLREADLQKHLSNDRDKDEAARKIDELEEEQRLAALEKKRKPLEFGGKDDFQLAQALNHLKGKPVQLSKAPKVESKKENTINEKKNGNGNGNGNGEKK</sequence>
<dbReference type="Pfam" id="PF03572">
    <property type="entry name" value="Peptidase_S41"/>
    <property type="match status" value="1"/>
</dbReference>
<dbReference type="Gene3D" id="3.90.226.10">
    <property type="entry name" value="2-enoyl-CoA Hydratase, Chain A, domain 1"/>
    <property type="match status" value="1"/>
</dbReference>
<name>A0A418WXT1_9BURK</name>
<evidence type="ECO:0000256" key="7">
    <source>
        <dbReference type="SAM" id="MobiDB-lite"/>
    </source>
</evidence>
<dbReference type="PANTHER" id="PTHR32060:SF30">
    <property type="entry name" value="CARBOXY-TERMINAL PROCESSING PROTEASE CTPA"/>
    <property type="match status" value="1"/>
</dbReference>
<dbReference type="InterPro" id="IPR055210">
    <property type="entry name" value="CtpA/B_N"/>
</dbReference>
<feature type="compositionally biased region" description="Gly residues" evidence="7">
    <location>
        <begin position="481"/>
        <end position="491"/>
    </location>
</feature>
<dbReference type="NCBIfam" id="TIGR00225">
    <property type="entry name" value="prc"/>
    <property type="match status" value="1"/>
</dbReference>
<dbReference type="SMART" id="SM00245">
    <property type="entry name" value="TSPc"/>
    <property type="match status" value="1"/>
</dbReference>
<dbReference type="FunFam" id="2.30.42.10:FF:000063">
    <property type="entry name" value="Peptidase, S41 family"/>
    <property type="match status" value="1"/>
</dbReference>
<dbReference type="FunFam" id="3.30.750.44:FF:000001">
    <property type="entry name" value="S41 family peptidase"/>
    <property type="match status" value="1"/>
</dbReference>
<dbReference type="GO" id="GO:0030288">
    <property type="term" value="C:outer membrane-bounded periplasmic space"/>
    <property type="evidence" value="ECO:0007669"/>
    <property type="project" value="TreeGrafter"/>
</dbReference>
<comment type="caution">
    <text evidence="9">The sequence shown here is derived from an EMBL/GenBank/DDBJ whole genome shotgun (WGS) entry which is preliminary data.</text>
</comment>
<dbReference type="Gene3D" id="3.30.750.44">
    <property type="match status" value="1"/>
</dbReference>
<dbReference type="GO" id="GO:0006508">
    <property type="term" value="P:proteolysis"/>
    <property type="evidence" value="ECO:0007669"/>
    <property type="project" value="UniProtKB-KW"/>
</dbReference>
<dbReference type="InterPro" id="IPR001478">
    <property type="entry name" value="PDZ"/>
</dbReference>
<dbReference type="GO" id="GO:0008236">
    <property type="term" value="F:serine-type peptidase activity"/>
    <property type="evidence" value="ECO:0007669"/>
    <property type="project" value="UniProtKB-KW"/>
</dbReference>
<keyword evidence="2 5" id="KW-0645">Protease</keyword>
<dbReference type="Gene3D" id="2.30.42.10">
    <property type="match status" value="1"/>
</dbReference>
<dbReference type="Pfam" id="PF22694">
    <property type="entry name" value="CtpB_N-like"/>
    <property type="match status" value="1"/>
</dbReference>
<feature type="region of interest" description="Disordered" evidence="7">
    <location>
        <begin position="449"/>
        <end position="491"/>
    </location>
</feature>
<organism evidence="9 10">
    <name type="scientific">Noviherbaspirillum cavernae</name>
    <dbReference type="NCBI Taxonomy" id="2320862"/>
    <lineage>
        <taxon>Bacteria</taxon>
        <taxon>Pseudomonadati</taxon>
        <taxon>Pseudomonadota</taxon>
        <taxon>Betaproteobacteria</taxon>
        <taxon>Burkholderiales</taxon>
        <taxon>Oxalobacteraceae</taxon>
        <taxon>Noviherbaspirillum</taxon>
    </lineage>
</organism>
<dbReference type="OrthoDB" id="9812068at2"/>
<evidence type="ECO:0000313" key="9">
    <source>
        <dbReference type="EMBL" id="RJG04895.1"/>
    </source>
</evidence>
<feature type="domain" description="PDZ" evidence="8">
    <location>
        <begin position="88"/>
        <end position="156"/>
    </location>
</feature>
<feature type="coiled-coil region" evidence="6">
    <location>
        <begin position="403"/>
        <end position="430"/>
    </location>
</feature>
<dbReference type="InterPro" id="IPR004447">
    <property type="entry name" value="Peptidase_S41A"/>
</dbReference>
<dbReference type="Pfam" id="PF13180">
    <property type="entry name" value="PDZ_2"/>
    <property type="match status" value="1"/>
</dbReference>
<dbReference type="InterPro" id="IPR036034">
    <property type="entry name" value="PDZ_sf"/>
</dbReference>
<dbReference type="Proteomes" id="UP000285190">
    <property type="component" value="Unassembled WGS sequence"/>
</dbReference>
<dbReference type="GO" id="GO:0004175">
    <property type="term" value="F:endopeptidase activity"/>
    <property type="evidence" value="ECO:0007669"/>
    <property type="project" value="TreeGrafter"/>
</dbReference>
<keyword evidence="6" id="KW-0175">Coiled coil</keyword>
<keyword evidence="3 5" id="KW-0378">Hydrolase</keyword>
<evidence type="ECO:0000256" key="6">
    <source>
        <dbReference type="SAM" id="Coils"/>
    </source>
</evidence>
<dbReference type="AlphaFoldDB" id="A0A418WXT1"/>
<dbReference type="RefSeq" id="WP_119736129.1">
    <property type="nucleotide sequence ID" value="NZ_QYUN01000002.1"/>
</dbReference>
<dbReference type="CDD" id="cd07560">
    <property type="entry name" value="Peptidase_S41_CPP"/>
    <property type="match status" value="1"/>
</dbReference>
<evidence type="ECO:0000256" key="4">
    <source>
        <dbReference type="ARBA" id="ARBA00022825"/>
    </source>
</evidence>
<dbReference type="PANTHER" id="PTHR32060">
    <property type="entry name" value="TAIL-SPECIFIC PROTEASE"/>
    <property type="match status" value="1"/>
</dbReference>
<accession>A0A418WXT1</accession>
<evidence type="ECO:0000259" key="8">
    <source>
        <dbReference type="PROSITE" id="PS50106"/>
    </source>
</evidence>
<comment type="similarity">
    <text evidence="1 5">Belongs to the peptidase S41A family.</text>
</comment>
<dbReference type="SUPFAM" id="SSF52096">
    <property type="entry name" value="ClpP/crotonase"/>
    <property type="match status" value="1"/>
</dbReference>
<gene>
    <name evidence="9" type="ORF">D3870_01620</name>
</gene>
<dbReference type="SMART" id="SM00228">
    <property type="entry name" value="PDZ"/>
    <property type="match status" value="1"/>
</dbReference>
<reference evidence="9 10" key="1">
    <citation type="submission" date="2018-09" db="EMBL/GenBank/DDBJ databases">
        <authorList>
            <person name="Zhu H."/>
        </authorList>
    </citation>
    <scope>NUCLEOTIDE SEQUENCE [LARGE SCALE GENOMIC DNA]</scope>
    <source>
        <strain evidence="9 10">K2R10-39</strain>
    </source>
</reference>
<keyword evidence="4 5" id="KW-0720">Serine protease</keyword>
<evidence type="ECO:0000313" key="10">
    <source>
        <dbReference type="Proteomes" id="UP000285190"/>
    </source>
</evidence>
<evidence type="ECO:0000256" key="2">
    <source>
        <dbReference type="ARBA" id="ARBA00022670"/>
    </source>
</evidence>
<evidence type="ECO:0000256" key="3">
    <source>
        <dbReference type="ARBA" id="ARBA00022801"/>
    </source>
</evidence>
<dbReference type="SUPFAM" id="SSF50156">
    <property type="entry name" value="PDZ domain-like"/>
    <property type="match status" value="1"/>
</dbReference>
<protein>
    <submittedName>
        <fullName evidence="9">S41 family peptidase</fullName>
    </submittedName>
</protein>
<dbReference type="InterPro" id="IPR029045">
    <property type="entry name" value="ClpP/crotonase-like_dom_sf"/>
</dbReference>
<feature type="compositionally biased region" description="Basic and acidic residues" evidence="7">
    <location>
        <begin position="464"/>
        <end position="479"/>
    </location>
</feature>